<name>T0GW09_9SPHN</name>
<dbReference type="Proteomes" id="UP000015527">
    <property type="component" value="Unassembled WGS sequence"/>
</dbReference>
<comment type="caution">
    <text evidence="1">The sequence shown here is derived from an EMBL/GenBank/DDBJ whole genome shotgun (WGS) entry which is preliminary data.</text>
</comment>
<dbReference type="eggNOG" id="COG4704">
    <property type="taxonomic scope" value="Bacteria"/>
</dbReference>
<dbReference type="Pfam" id="PF09912">
    <property type="entry name" value="DUF2141"/>
    <property type="match status" value="1"/>
</dbReference>
<accession>T0GW09</accession>
<keyword evidence="2" id="KW-1185">Reference proteome</keyword>
<gene>
    <name evidence="1" type="ORF">L284_21600</name>
</gene>
<proteinExistence type="predicted"/>
<evidence type="ECO:0000313" key="2">
    <source>
        <dbReference type="Proteomes" id="UP000015527"/>
    </source>
</evidence>
<evidence type="ECO:0000313" key="1">
    <source>
        <dbReference type="EMBL" id="EQB08171.1"/>
    </source>
</evidence>
<reference evidence="1 2" key="1">
    <citation type="journal article" date="2013" name="Genome Announc.">
        <title>Genome Sequence of Novosphingobium lindaniclasticum LE124T, Isolated from a Hexachlorocyclohexane Dumpsite.</title>
        <authorList>
            <person name="Saxena A."/>
            <person name="Nayyar N."/>
            <person name="Sangwan N."/>
            <person name="Kumari R."/>
            <person name="Khurana J.P."/>
            <person name="Lal R."/>
        </authorList>
    </citation>
    <scope>NUCLEOTIDE SEQUENCE [LARGE SCALE GENOMIC DNA]</scope>
    <source>
        <strain evidence="1 2">LE124</strain>
    </source>
</reference>
<organism evidence="1 2">
    <name type="scientific">Novosphingobium lindaniclasticum LE124</name>
    <dbReference type="NCBI Taxonomy" id="1096930"/>
    <lineage>
        <taxon>Bacteria</taxon>
        <taxon>Pseudomonadati</taxon>
        <taxon>Pseudomonadota</taxon>
        <taxon>Alphaproteobacteria</taxon>
        <taxon>Sphingomonadales</taxon>
        <taxon>Sphingomonadaceae</taxon>
        <taxon>Novosphingobium</taxon>
    </lineage>
</organism>
<dbReference type="AlphaFoldDB" id="T0GW09"/>
<dbReference type="EMBL" id="ATHL01000149">
    <property type="protein sequence ID" value="EQB08171.1"/>
    <property type="molecule type" value="Genomic_DNA"/>
</dbReference>
<dbReference type="PATRIC" id="fig|1096930.3.peg.4245"/>
<protein>
    <recommendedName>
        <fullName evidence="3">DUF2141 domain-containing protein</fullName>
    </recommendedName>
</protein>
<sequence>MAVRRPIFHGLPALEYMMEPEMRLTFPKAPVVIAAGLAALAFSVPAAAQYRDEVRNDMSQCRAGGGPAIMVTVDGIKSSEGRMRVQSYRATPAEWLAKGKWLKRIEAPAKAGSMTFCVPVPASGTYGIAVRHDVNGNGKTDLGSDGGAMSNNPSINIFNLGKPSYTKVGVPVGKEVKSIRIQMRYM</sequence>
<dbReference type="InterPro" id="IPR018673">
    <property type="entry name" value="DUF2141"/>
</dbReference>
<evidence type="ECO:0008006" key="3">
    <source>
        <dbReference type="Google" id="ProtNLM"/>
    </source>
</evidence>